<evidence type="ECO:0000313" key="3">
    <source>
        <dbReference type="Proteomes" id="UP001596116"/>
    </source>
</evidence>
<proteinExistence type="inferred from homology"/>
<name>A0ABW1L2Y2_9PROT</name>
<comment type="similarity">
    <text evidence="1">Belongs to the short-chain dehydrogenases/reductases (SDR) family.</text>
</comment>
<dbReference type="RefSeq" id="WP_379880951.1">
    <property type="nucleotide sequence ID" value="NZ_JBHPON010000003.1"/>
</dbReference>
<dbReference type="EMBL" id="JBHPON010000003">
    <property type="protein sequence ID" value="MFC6037658.1"/>
    <property type="molecule type" value="Genomic_DNA"/>
</dbReference>
<dbReference type="InterPro" id="IPR020904">
    <property type="entry name" value="Sc_DH/Rdtase_CS"/>
</dbReference>
<dbReference type="Gene3D" id="3.40.50.720">
    <property type="entry name" value="NAD(P)-binding Rossmann-like Domain"/>
    <property type="match status" value="1"/>
</dbReference>
<evidence type="ECO:0000313" key="2">
    <source>
        <dbReference type="EMBL" id="MFC6037658.1"/>
    </source>
</evidence>
<dbReference type="InterPro" id="IPR002347">
    <property type="entry name" value="SDR_fam"/>
</dbReference>
<dbReference type="PANTHER" id="PTHR42760">
    <property type="entry name" value="SHORT-CHAIN DEHYDROGENASES/REDUCTASES FAMILY MEMBER"/>
    <property type="match status" value="1"/>
</dbReference>
<dbReference type="SUPFAM" id="SSF51735">
    <property type="entry name" value="NAD(P)-binding Rossmann-fold domains"/>
    <property type="match status" value="1"/>
</dbReference>
<protein>
    <submittedName>
        <fullName evidence="2">SDR family NAD(P)-dependent oxidoreductase</fullName>
        <ecNumber evidence="2">1.1.1.-</ecNumber>
    </submittedName>
</protein>
<gene>
    <name evidence="2" type="ORF">ACFMB1_19040</name>
</gene>
<dbReference type="EC" id="1.1.1.-" evidence="2"/>
<dbReference type="Proteomes" id="UP001596116">
    <property type="component" value="Unassembled WGS sequence"/>
</dbReference>
<dbReference type="PRINTS" id="PR00080">
    <property type="entry name" value="SDRFAMILY"/>
</dbReference>
<dbReference type="GO" id="GO:0016491">
    <property type="term" value="F:oxidoreductase activity"/>
    <property type="evidence" value="ECO:0007669"/>
    <property type="project" value="UniProtKB-KW"/>
</dbReference>
<dbReference type="PRINTS" id="PR00081">
    <property type="entry name" value="GDHRDH"/>
</dbReference>
<reference evidence="2 3" key="1">
    <citation type="submission" date="2024-09" db="EMBL/GenBank/DDBJ databases">
        <authorList>
            <person name="Zhang Z.-H."/>
        </authorList>
    </citation>
    <scope>NUCLEOTIDE SEQUENCE [LARGE SCALE GENOMIC DNA]</scope>
    <source>
        <strain evidence="2 3">HHTR114</strain>
    </source>
</reference>
<dbReference type="PANTHER" id="PTHR42760:SF135">
    <property type="entry name" value="BLL7886 PROTEIN"/>
    <property type="match status" value="1"/>
</dbReference>
<accession>A0ABW1L2Y2</accession>
<dbReference type="InterPro" id="IPR036291">
    <property type="entry name" value="NAD(P)-bd_dom_sf"/>
</dbReference>
<keyword evidence="2" id="KW-0560">Oxidoreductase</keyword>
<dbReference type="Pfam" id="PF13561">
    <property type="entry name" value="adh_short_C2"/>
    <property type="match status" value="1"/>
</dbReference>
<dbReference type="PROSITE" id="PS00061">
    <property type="entry name" value="ADH_SHORT"/>
    <property type="match status" value="1"/>
</dbReference>
<organism evidence="2 3">
    <name type="scientific">Hyphococcus aureus</name>
    <dbReference type="NCBI Taxonomy" id="2666033"/>
    <lineage>
        <taxon>Bacteria</taxon>
        <taxon>Pseudomonadati</taxon>
        <taxon>Pseudomonadota</taxon>
        <taxon>Alphaproteobacteria</taxon>
        <taxon>Parvularculales</taxon>
        <taxon>Parvularculaceae</taxon>
        <taxon>Hyphococcus</taxon>
    </lineage>
</organism>
<keyword evidence="3" id="KW-1185">Reference proteome</keyword>
<sequence>MGAIPSVMSMFAKLDGKTALVTGASSAGFGRHFAHVLADAGAAVVVSARRKPALDELVQDIVGKGGKAASVAMDVTDIASVTAVMSEHGPFDIVVNNAGVSVGNPILDQTEDDYDFVINTNLKGVWNVGKEAARGMKDAGVAGSIINIASITGLRQVQAISPYAISKAGVIQMTKQMALEFARYDIRVNAIAPGYFESDLTRDYFKTERGQALIQRVPMRRLGDYKSLNGPLLLLASDDSSFITGSVIAVDGGHLLSPL</sequence>
<evidence type="ECO:0000256" key="1">
    <source>
        <dbReference type="ARBA" id="ARBA00006484"/>
    </source>
</evidence>
<comment type="caution">
    <text evidence="2">The sequence shown here is derived from an EMBL/GenBank/DDBJ whole genome shotgun (WGS) entry which is preliminary data.</text>
</comment>